<dbReference type="GO" id="GO:0003723">
    <property type="term" value="F:RNA binding"/>
    <property type="evidence" value="ECO:0007669"/>
    <property type="project" value="UniProtKB-UniRule"/>
</dbReference>
<dbReference type="Gene3D" id="3.30.70.330">
    <property type="match status" value="1"/>
</dbReference>
<feature type="domain" description="RRM" evidence="3">
    <location>
        <begin position="23"/>
        <end position="86"/>
    </location>
</feature>
<dbReference type="Pfam" id="PF00076">
    <property type="entry name" value="RRM_1"/>
    <property type="match status" value="1"/>
</dbReference>
<name>A0A9Q1GPL2_9CARY</name>
<evidence type="ECO:0000313" key="4">
    <source>
        <dbReference type="EMBL" id="KAJ8423254.1"/>
    </source>
</evidence>
<dbReference type="PROSITE" id="PS50102">
    <property type="entry name" value="RRM"/>
    <property type="match status" value="1"/>
</dbReference>
<evidence type="ECO:0000313" key="5">
    <source>
        <dbReference type="Proteomes" id="UP001153076"/>
    </source>
</evidence>
<gene>
    <name evidence="4" type="ORF">Cgig2_001990</name>
</gene>
<dbReference type="AlphaFoldDB" id="A0A9Q1GPL2"/>
<evidence type="ECO:0000256" key="2">
    <source>
        <dbReference type="SAM" id="MobiDB-lite"/>
    </source>
</evidence>
<comment type="caution">
    <text evidence="4">The sequence shown here is derived from an EMBL/GenBank/DDBJ whole genome shotgun (WGS) entry which is preliminary data.</text>
</comment>
<sequence>MEKEKSRSKGAREHQGSFTLFVDFLSLFNNHGKAIDAFVPKKLRKEATNRFGLVKYSTSEEAQRAILIGNGASLGDKQLVVKWARFPRMETHHSVEVNSKAPHLKEDQRGSRLNCPTARGDSKLHGKAFQHKSIPYNSKEAKTNQQYSLPSFVGEKKTLSAVGDAGDGHSAEALQNTIIAEGFNDVLVRPMGGNKYLLTFSSEESMVDTLKNYAQFLMVWFKLVKQWGKFDVSAWRKTWISCYGLPLHLRSSENFSMIAQIWGKLLPLILQHLIFYLLKEMCILTDSMSSIVEEIIIKEGQHSHIVSIRRDGCLGIPLLYSPTKVNVMKGGVMTREDALAIDASSSPVPNLINKEPFPVTPLLPGLVLEIGPNIVPTPQQVVSNVERIVPVASEEPSLGLDHSSSKEHSKKKKVKKRLRQGKNVRRGSLATKRRDSGVAKAADLGLDGKQPSFKPKELDSEKPMSNCISPEDLFEFAEKLGVPFMGDEETYGDIRS</sequence>
<feature type="region of interest" description="Disordered" evidence="2">
    <location>
        <begin position="94"/>
        <end position="126"/>
    </location>
</feature>
<dbReference type="SMART" id="SM00360">
    <property type="entry name" value="RRM"/>
    <property type="match status" value="1"/>
</dbReference>
<dbReference type="OrthoDB" id="999103at2759"/>
<evidence type="ECO:0000256" key="1">
    <source>
        <dbReference type="PROSITE-ProRule" id="PRU00176"/>
    </source>
</evidence>
<accession>A0A9Q1GPL2</accession>
<dbReference type="Proteomes" id="UP001153076">
    <property type="component" value="Unassembled WGS sequence"/>
</dbReference>
<dbReference type="EMBL" id="JAKOGI010002012">
    <property type="protein sequence ID" value="KAJ8423254.1"/>
    <property type="molecule type" value="Genomic_DNA"/>
</dbReference>
<feature type="region of interest" description="Disordered" evidence="2">
    <location>
        <begin position="396"/>
        <end position="465"/>
    </location>
</feature>
<evidence type="ECO:0000259" key="3">
    <source>
        <dbReference type="PROSITE" id="PS50102"/>
    </source>
</evidence>
<proteinExistence type="predicted"/>
<reference evidence="4" key="1">
    <citation type="submission" date="2022-04" db="EMBL/GenBank/DDBJ databases">
        <title>Carnegiea gigantea Genome sequencing and assembly v2.</title>
        <authorList>
            <person name="Copetti D."/>
            <person name="Sanderson M.J."/>
            <person name="Burquez A."/>
            <person name="Wojciechowski M.F."/>
        </authorList>
    </citation>
    <scope>NUCLEOTIDE SEQUENCE</scope>
    <source>
        <strain evidence="4">SGP5-SGP5p</strain>
        <tissue evidence="4">Aerial part</tissue>
    </source>
</reference>
<organism evidence="4 5">
    <name type="scientific">Carnegiea gigantea</name>
    <dbReference type="NCBI Taxonomy" id="171969"/>
    <lineage>
        <taxon>Eukaryota</taxon>
        <taxon>Viridiplantae</taxon>
        <taxon>Streptophyta</taxon>
        <taxon>Embryophyta</taxon>
        <taxon>Tracheophyta</taxon>
        <taxon>Spermatophyta</taxon>
        <taxon>Magnoliopsida</taxon>
        <taxon>eudicotyledons</taxon>
        <taxon>Gunneridae</taxon>
        <taxon>Pentapetalae</taxon>
        <taxon>Caryophyllales</taxon>
        <taxon>Cactineae</taxon>
        <taxon>Cactaceae</taxon>
        <taxon>Cactoideae</taxon>
        <taxon>Echinocereeae</taxon>
        <taxon>Carnegiea</taxon>
    </lineage>
</organism>
<dbReference type="CDD" id="cd00590">
    <property type="entry name" value="RRM_SF"/>
    <property type="match status" value="1"/>
</dbReference>
<protein>
    <recommendedName>
        <fullName evidence="3">RRM domain-containing protein</fullName>
    </recommendedName>
</protein>
<dbReference type="InterPro" id="IPR035979">
    <property type="entry name" value="RBD_domain_sf"/>
</dbReference>
<dbReference type="SUPFAM" id="SSF54928">
    <property type="entry name" value="RNA-binding domain, RBD"/>
    <property type="match status" value="1"/>
</dbReference>
<keyword evidence="5" id="KW-1185">Reference proteome</keyword>
<feature type="compositionally biased region" description="Basic residues" evidence="2">
    <location>
        <begin position="408"/>
        <end position="425"/>
    </location>
</feature>
<dbReference type="InterPro" id="IPR000504">
    <property type="entry name" value="RRM_dom"/>
</dbReference>
<keyword evidence="1" id="KW-0694">RNA-binding</keyword>
<dbReference type="InterPro" id="IPR012677">
    <property type="entry name" value="Nucleotide-bd_a/b_plait_sf"/>
</dbReference>